<dbReference type="Proteomes" id="UP001642409">
    <property type="component" value="Unassembled WGS sequence"/>
</dbReference>
<evidence type="ECO:0000256" key="7">
    <source>
        <dbReference type="RuleBase" id="RU365068"/>
    </source>
</evidence>
<dbReference type="GO" id="GO:0016787">
    <property type="term" value="F:hydrolase activity"/>
    <property type="evidence" value="ECO:0007669"/>
    <property type="project" value="UniProtKB-KW"/>
</dbReference>
<reference evidence="12 14" key="2">
    <citation type="submission" date="2024-07" db="EMBL/GenBank/DDBJ databases">
        <authorList>
            <person name="Akdeniz Z."/>
        </authorList>
    </citation>
    <scope>NUCLEOTIDE SEQUENCE [LARGE SCALE GENOMIC DNA]</scope>
</reference>
<evidence type="ECO:0000259" key="8">
    <source>
        <dbReference type="PROSITE" id="PS51194"/>
    </source>
</evidence>
<dbReference type="PROSITE" id="PS51195">
    <property type="entry name" value="Q_MOTIF"/>
    <property type="match status" value="1"/>
</dbReference>
<dbReference type="SUPFAM" id="SSF52540">
    <property type="entry name" value="P-loop containing nucleoside triphosphate hydrolases"/>
    <property type="match status" value="2"/>
</dbReference>
<comment type="caution">
    <text evidence="11">The sequence shown here is derived from an EMBL/GenBank/DDBJ whole genome shotgun (WGS) entry which is preliminary data.</text>
</comment>
<feature type="domain" description="Helicase C-terminal" evidence="8">
    <location>
        <begin position="247"/>
        <end position="394"/>
    </location>
</feature>
<organism evidence="11">
    <name type="scientific">Hexamita inflata</name>
    <dbReference type="NCBI Taxonomy" id="28002"/>
    <lineage>
        <taxon>Eukaryota</taxon>
        <taxon>Metamonada</taxon>
        <taxon>Diplomonadida</taxon>
        <taxon>Hexamitidae</taxon>
        <taxon>Hexamitinae</taxon>
        <taxon>Hexamita</taxon>
    </lineage>
</organism>
<dbReference type="InterPro" id="IPR014014">
    <property type="entry name" value="RNA_helicase_DEAD_Q_motif"/>
</dbReference>
<evidence type="ECO:0000256" key="5">
    <source>
        <dbReference type="ARBA" id="ARBA00022884"/>
    </source>
</evidence>
<evidence type="ECO:0000313" key="11">
    <source>
        <dbReference type="EMBL" id="CAI9940815.1"/>
    </source>
</evidence>
<evidence type="ECO:0000313" key="14">
    <source>
        <dbReference type="Proteomes" id="UP001642409"/>
    </source>
</evidence>
<dbReference type="Pfam" id="PF00270">
    <property type="entry name" value="DEAD"/>
    <property type="match status" value="1"/>
</dbReference>
<evidence type="ECO:0000256" key="3">
    <source>
        <dbReference type="ARBA" id="ARBA00022806"/>
    </source>
</evidence>
<dbReference type="AlphaFoldDB" id="A0AA86PJC2"/>
<evidence type="ECO:0000259" key="9">
    <source>
        <dbReference type="PROSITE" id="PS51195"/>
    </source>
</evidence>
<dbReference type="Pfam" id="PF00271">
    <property type="entry name" value="Helicase_C"/>
    <property type="match status" value="1"/>
</dbReference>
<gene>
    <name evidence="10" type="ORF">HINF_LOCUS22015</name>
    <name evidence="12" type="ORF">HINF_LOCUS25831</name>
    <name evidence="13" type="ORF">HINF_LOCUS28113</name>
    <name evidence="11" type="ORF">HINF_LOCUS28460</name>
</gene>
<dbReference type="PANTHER" id="PTHR24031">
    <property type="entry name" value="RNA HELICASE"/>
    <property type="match status" value="1"/>
</dbReference>
<feature type="domain" description="DEAD-box RNA helicase Q" evidence="9">
    <location>
        <begin position="8"/>
        <end position="36"/>
    </location>
</feature>
<dbReference type="GO" id="GO:0003723">
    <property type="term" value="F:RNA binding"/>
    <property type="evidence" value="ECO:0007669"/>
    <property type="project" value="UniProtKB-UniRule"/>
</dbReference>
<comment type="function">
    <text evidence="7">RNA helicase.</text>
</comment>
<keyword evidence="14" id="KW-1185">Reference proteome</keyword>
<dbReference type="InterPro" id="IPR027417">
    <property type="entry name" value="P-loop_NTPase"/>
</dbReference>
<dbReference type="EMBL" id="CAXDID020000077">
    <property type="protein sequence ID" value="CAL6017102.1"/>
    <property type="molecule type" value="Genomic_DNA"/>
</dbReference>
<comment type="similarity">
    <text evidence="7">Belongs to the DEAD box helicase family.</text>
</comment>
<evidence type="ECO:0000313" key="10">
    <source>
        <dbReference type="EMBL" id="CAI9934370.1"/>
    </source>
</evidence>
<dbReference type="Gene3D" id="3.40.50.300">
    <property type="entry name" value="P-loop containing nucleotide triphosphate hydrolases"/>
    <property type="match status" value="2"/>
</dbReference>
<dbReference type="GO" id="GO:0005524">
    <property type="term" value="F:ATP binding"/>
    <property type="evidence" value="ECO:0007669"/>
    <property type="project" value="UniProtKB-UniRule"/>
</dbReference>
<evidence type="ECO:0000256" key="4">
    <source>
        <dbReference type="ARBA" id="ARBA00022840"/>
    </source>
</evidence>
<dbReference type="GO" id="GO:0003724">
    <property type="term" value="F:RNA helicase activity"/>
    <property type="evidence" value="ECO:0007669"/>
    <property type="project" value="UniProtKB-EC"/>
</dbReference>
<dbReference type="InterPro" id="IPR011545">
    <property type="entry name" value="DEAD/DEAH_box_helicase_dom"/>
</dbReference>
<comment type="domain">
    <text evidence="7">The Q motif is unique to and characteristic of the DEAD box family of RNA helicases and controls ATP binding and hydrolysis.</text>
</comment>
<dbReference type="PROSITE" id="PS51194">
    <property type="entry name" value="HELICASE_CTER"/>
    <property type="match status" value="1"/>
</dbReference>
<dbReference type="EMBL" id="CAXDID020000088">
    <property type="protein sequence ID" value="CAL6021317.1"/>
    <property type="molecule type" value="Genomic_DNA"/>
</dbReference>
<keyword evidence="3 7" id="KW-0347">Helicase</keyword>
<accession>A0AA86PJC2</accession>
<evidence type="ECO:0000256" key="1">
    <source>
        <dbReference type="ARBA" id="ARBA00022741"/>
    </source>
</evidence>
<evidence type="ECO:0000256" key="2">
    <source>
        <dbReference type="ARBA" id="ARBA00022801"/>
    </source>
</evidence>
<proteinExistence type="inferred from homology"/>
<dbReference type="EMBL" id="CATOUU010000564">
    <property type="protein sequence ID" value="CAI9934370.1"/>
    <property type="molecule type" value="Genomic_DNA"/>
</dbReference>
<keyword evidence="5 7" id="KW-0694">RNA-binding</keyword>
<sequence length="404" mass="45638">MSQTDQKPSWKDLNVPSNIIQLLQSNKYTVPTEIQFKLLKKIQQSTSFICEAPDGAGKAFSSVLASILRIDPTLSQVQAVIIISNANYAQQILVHVQKLFPALNLKSQLCSDLKSGYTMKLDSHLIIGTSEAVLQNFVAQNANGTVRAVPNSLLNVKLVSVHDSDLIFGQAIQKENIVQLFQALKPGTQKIMYCYQLEDEVKTRMKDKWFAGKEVGIVHQDLSLKNTAHFHFDAKGKDASKLTMAEQICKRFYFTPNFKAGIFCRTQQAVNLVHKKLAEMNYEISKIDLETDQFNARKQLQDFIDGKTKICITNVPNQKITVQLTHVIVYDVPQQSSPVNYIQRCSHAGRYGQTCVVISFTNNDAEKKYLYSITQYCQQNLKLQRIFTEVTMANAAEEISKKLK</sequence>
<reference evidence="11" key="1">
    <citation type="submission" date="2023-06" db="EMBL/GenBank/DDBJ databases">
        <authorList>
            <person name="Kurt Z."/>
        </authorList>
    </citation>
    <scope>NUCLEOTIDE SEQUENCE</scope>
</reference>
<keyword evidence="2 7" id="KW-0378">Hydrolase</keyword>
<protein>
    <recommendedName>
        <fullName evidence="7">ATP-dependent RNA helicase</fullName>
        <ecNumber evidence="7">3.6.4.13</ecNumber>
    </recommendedName>
</protein>
<keyword evidence="4 7" id="KW-0067">ATP-binding</keyword>
<comment type="catalytic activity">
    <reaction evidence="7">
        <text>ATP + H2O = ADP + phosphate + H(+)</text>
        <dbReference type="Rhea" id="RHEA:13065"/>
        <dbReference type="ChEBI" id="CHEBI:15377"/>
        <dbReference type="ChEBI" id="CHEBI:15378"/>
        <dbReference type="ChEBI" id="CHEBI:30616"/>
        <dbReference type="ChEBI" id="CHEBI:43474"/>
        <dbReference type="ChEBI" id="CHEBI:456216"/>
        <dbReference type="EC" id="3.6.4.13"/>
    </reaction>
</comment>
<dbReference type="EC" id="3.6.4.13" evidence="7"/>
<evidence type="ECO:0000256" key="6">
    <source>
        <dbReference type="PROSITE-ProRule" id="PRU00552"/>
    </source>
</evidence>
<evidence type="ECO:0000313" key="13">
    <source>
        <dbReference type="EMBL" id="CAL6021317.1"/>
    </source>
</evidence>
<keyword evidence="1 7" id="KW-0547">Nucleotide-binding</keyword>
<evidence type="ECO:0000313" key="12">
    <source>
        <dbReference type="EMBL" id="CAL6017102.1"/>
    </source>
</evidence>
<name>A0AA86PJC2_9EUKA</name>
<feature type="short sequence motif" description="Q motif" evidence="6">
    <location>
        <begin position="8"/>
        <end position="36"/>
    </location>
</feature>
<dbReference type="EMBL" id="CATOUU010000681">
    <property type="protein sequence ID" value="CAI9940815.1"/>
    <property type="molecule type" value="Genomic_DNA"/>
</dbReference>
<dbReference type="InterPro" id="IPR001650">
    <property type="entry name" value="Helicase_C-like"/>
</dbReference>